<dbReference type="PANTHER" id="PTHR39210">
    <property type="entry name" value="HEPARIN-SULFATE LYASE"/>
    <property type="match status" value="1"/>
</dbReference>
<dbReference type="GO" id="GO:0016829">
    <property type="term" value="F:lyase activity"/>
    <property type="evidence" value="ECO:0007669"/>
    <property type="project" value="UniProtKB-KW"/>
</dbReference>
<organism evidence="8 9">
    <name type="scientific">Glycocaulis alkaliphilus</name>
    <dbReference type="NCBI Taxonomy" id="1434191"/>
    <lineage>
        <taxon>Bacteria</taxon>
        <taxon>Pseudomonadati</taxon>
        <taxon>Pseudomonadota</taxon>
        <taxon>Alphaproteobacteria</taxon>
        <taxon>Maricaulales</taxon>
        <taxon>Maricaulaceae</taxon>
        <taxon>Glycocaulis</taxon>
    </lineage>
</organism>
<dbReference type="PANTHER" id="PTHR39210:SF1">
    <property type="entry name" value="HEPARIN-SULFATE LYASE"/>
    <property type="match status" value="1"/>
</dbReference>
<feature type="compositionally biased region" description="Low complexity" evidence="5">
    <location>
        <begin position="40"/>
        <end position="55"/>
    </location>
</feature>
<feature type="domain" description="Heparinase II/III-like C-terminal" evidence="6">
    <location>
        <begin position="321"/>
        <end position="541"/>
    </location>
</feature>
<dbReference type="EMBL" id="CP018911">
    <property type="protein sequence ID" value="AZU04375.1"/>
    <property type="molecule type" value="Genomic_DNA"/>
</dbReference>
<dbReference type="InterPro" id="IPR012480">
    <property type="entry name" value="Hepar_II_III_C"/>
</dbReference>
<dbReference type="InterPro" id="IPR008929">
    <property type="entry name" value="Chondroitin_lyas"/>
</dbReference>
<feature type="domain" description="Heparin-sulfate lyase N-terminal" evidence="7">
    <location>
        <begin position="119"/>
        <end position="293"/>
    </location>
</feature>
<proteinExistence type="predicted"/>
<dbReference type="RefSeq" id="WP_233352275.1">
    <property type="nucleotide sequence ID" value="NZ_BMFB01000003.1"/>
</dbReference>
<evidence type="ECO:0000259" key="7">
    <source>
        <dbReference type="Pfam" id="PF16889"/>
    </source>
</evidence>
<evidence type="ECO:0000256" key="3">
    <source>
        <dbReference type="ARBA" id="ARBA00022764"/>
    </source>
</evidence>
<evidence type="ECO:0000256" key="1">
    <source>
        <dbReference type="ARBA" id="ARBA00004418"/>
    </source>
</evidence>
<dbReference type="InterPro" id="IPR031680">
    <property type="entry name" value="Hepar_II_III_N"/>
</dbReference>
<dbReference type="Gene3D" id="1.50.10.100">
    <property type="entry name" value="Chondroitin AC/alginate lyase"/>
    <property type="match status" value="1"/>
</dbReference>
<protein>
    <submittedName>
        <fullName evidence="8">Heparinase II/III family protein</fullName>
    </submittedName>
</protein>
<evidence type="ECO:0000256" key="4">
    <source>
        <dbReference type="ARBA" id="ARBA00023239"/>
    </source>
</evidence>
<evidence type="ECO:0000313" key="8">
    <source>
        <dbReference type="EMBL" id="AZU04375.1"/>
    </source>
</evidence>
<dbReference type="KEGG" id="gak:X907_1848"/>
<keyword evidence="2" id="KW-0732">Signal</keyword>
<dbReference type="GO" id="GO:0042597">
    <property type="term" value="C:periplasmic space"/>
    <property type="evidence" value="ECO:0007669"/>
    <property type="project" value="UniProtKB-SubCell"/>
</dbReference>
<dbReference type="Gene3D" id="2.70.98.70">
    <property type="match status" value="1"/>
</dbReference>
<keyword evidence="4" id="KW-0456">Lyase</keyword>
<keyword evidence="9" id="KW-1185">Reference proteome</keyword>
<evidence type="ECO:0000313" key="9">
    <source>
        <dbReference type="Proteomes" id="UP000286954"/>
    </source>
</evidence>
<dbReference type="Pfam" id="PF16889">
    <property type="entry name" value="Hepar_II_III_N"/>
    <property type="match status" value="1"/>
</dbReference>
<accession>A0A3T0EA79</accession>
<name>A0A3T0EA79_9PROT</name>
<evidence type="ECO:0000256" key="2">
    <source>
        <dbReference type="ARBA" id="ARBA00022729"/>
    </source>
</evidence>
<evidence type="ECO:0000256" key="5">
    <source>
        <dbReference type="SAM" id="MobiDB-lite"/>
    </source>
</evidence>
<dbReference type="Proteomes" id="UP000286954">
    <property type="component" value="Chromosome"/>
</dbReference>
<keyword evidence="3" id="KW-0574">Periplasm</keyword>
<dbReference type="AlphaFoldDB" id="A0A3T0EA79"/>
<dbReference type="SUPFAM" id="SSF48230">
    <property type="entry name" value="Chondroitin AC/alginate lyase"/>
    <property type="match status" value="1"/>
</dbReference>
<gene>
    <name evidence="8" type="ORF">X907_1848</name>
</gene>
<dbReference type="Pfam" id="PF07940">
    <property type="entry name" value="Hepar_II_III_C"/>
    <property type="match status" value="1"/>
</dbReference>
<evidence type="ECO:0000259" key="6">
    <source>
        <dbReference type="Pfam" id="PF07940"/>
    </source>
</evidence>
<sequence length="562" mass="62226">MASSSQHTLMRYFETLRHLKPGQVYHRIWFRLARPKPDLRAAPSRRPAAAQWSAPARRHPSMTGATSFRFLSEPASLDEAGWDDPARDKLWRYNLHYFDDLNAADASARAHWHGALIHRWIAENPPGKGTGWEPYPVSLRIVNWIKWLLAGNVPPPGMVDSLAVQTRWLMGRLEYHLLGNHLFANAKALVFAGLWFDGRQADSWRQTGFSILAREFDEQILPDGGQFELSPMYHALAVEDVLDLVNITAVFADALEPRLAPSADHWRHCAPLMLRWLAALSHPDGKISFFNDAAFGIAPNNHELAAYAGRLGLVPSPASPGPVFLEDSGYARLELGEAVLIADLAAIGPDYLPGHAHADTLSFELSLFGQRVIVNSGTSVYGTGAERQRQRGTPAHSTVNIAGENSSDVWSGFRVGRRAKISRRHVEFLPERQTATASHDGYRHRPGRPVHTRTIALDGQRLTIEDTISAPGGNPAEAVFHLHPDVSVQQDSEAHGTLTLPGGKRVNWQAEGGRARIAPSSWHPEFKARHTSNCLVLPLRGGKSRLWLNWGGDTAKGSKFRP</sequence>
<comment type="subcellular location">
    <subcellularLocation>
        <location evidence="1">Periplasm</location>
    </subcellularLocation>
</comment>
<reference evidence="8 9" key="1">
    <citation type="submission" date="2016-12" db="EMBL/GenBank/DDBJ databases">
        <title>The genome of dimorphic prosthecate Glycocaulis alkaliphilus 6b-8t, isolated from crude oil dictates its adaptability in petroleum environments.</title>
        <authorList>
            <person name="Wu X.-L."/>
            <person name="Geng S."/>
        </authorList>
    </citation>
    <scope>NUCLEOTIDE SEQUENCE [LARGE SCALE GENOMIC DNA]</scope>
    <source>
        <strain evidence="8 9">6B-8</strain>
    </source>
</reference>
<feature type="region of interest" description="Disordered" evidence="5">
    <location>
        <begin position="39"/>
        <end position="61"/>
    </location>
</feature>